<dbReference type="PROSITE" id="PS50191">
    <property type="entry name" value="CRAL_TRIO"/>
    <property type="match status" value="1"/>
</dbReference>
<feature type="region of interest" description="Disordered" evidence="1">
    <location>
        <begin position="1"/>
        <end position="20"/>
    </location>
</feature>
<dbReference type="InterPro" id="IPR001251">
    <property type="entry name" value="CRAL-TRIO_dom"/>
</dbReference>
<gene>
    <name evidence="3" type="ORF">SVIM_LOCUS322279</name>
</gene>
<dbReference type="SMART" id="SM00516">
    <property type="entry name" value="SEC14"/>
    <property type="match status" value="1"/>
</dbReference>
<protein>
    <recommendedName>
        <fullName evidence="2">CRAL-TRIO domain-containing protein</fullName>
    </recommendedName>
</protein>
<feature type="domain" description="CRAL-TRIO" evidence="2">
    <location>
        <begin position="105"/>
        <end position="314"/>
    </location>
</feature>
<dbReference type="SMART" id="SM01100">
    <property type="entry name" value="CRAL_TRIO_N"/>
    <property type="match status" value="1"/>
</dbReference>
<evidence type="ECO:0000313" key="3">
    <source>
        <dbReference type="EMBL" id="VFU48967.1"/>
    </source>
</evidence>
<reference evidence="3" key="1">
    <citation type="submission" date="2019-03" db="EMBL/GenBank/DDBJ databases">
        <authorList>
            <person name="Mank J."/>
            <person name="Almeida P."/>
        </authorList>
    </citation>
    <scope>NUCLEOTIDE SEQUENCE</scope>
    <source>
        <strain evidence="3">78183</strain>
    </source>
</reference>
<dbReference type="InterPro" id="IPR036273">
    <property type="entry name" value="CRAL/TRIO_N_dom_sf"/>
</dbReference>
<dbReference type="PANTHER" id="PTHR46277">
    <property type="entry name" value="OS03G0850700 PROTEIN"/>
    <property type="match status" value="1"/>
</dbReference>
<dbReference type="PANTHER" id="PTHR46277:SF3">
    <property type="entry name" value="BINDING PROTEIN, PUTATIVE-RELATED"/>
    <property type="match status" value="1"/>
</dbReference>
<dbReference type="EMBL" id="CAADRP010001707">
    <property type="protein sequence ID" value="VFU48967.1"/>
    <property type="molecule type" value="Genomic_DNA"/>
</dbReference>
<name>A0A6N2M865_SALVM</name>
<dbReference type="AlphaFoldDB" id="A0A6N2M865"/>
<dbReference type="InterPro" id="IPR011074">
    <property type="entry name" value="CRAL/TRIO_N_dom"/>
</dbReference>
<dbReference type="Pfam" id="PF00650">
    <property type="entry name" value="CRAL_TRIO"/>
    <property type="match status" value="1"/>
</dbReference>
<dbReference type="SUPFAM" id="SSF46938">
    <property type="entry name" value="CRAL/TRIO N-terminal domain"/>
    <property type="match status" value="1"/>
</dbReference>
<dbReference type="CDD" id="cd00170">
    <property type="entry name" value="SEC14"/>
    <property type="match status" value="1"/>
</dbReference>
<dbReference type="Gene3D" id="3.40.525.10">
    <property type="entry name" value="CRAL-TRIO lipid binding domain"/>
    <property type="match status" value="1"/>
</dbReference>
<proteinExistence type="predicted"/>
<organism evidence="3">
    <name type="scientific">Salix viminalis</name>
    <name type="common">Common osier</name>
    <name type="synonym">Basket willow</name>
    <dbReference type="NCBI Taxonomy" id="40686"/>
    <lineage>
        <taxon>Eukaryota</taxon>
        <taxon>Viridiplantae</taxon>
        <taxon>Streptophyta</taxon>
        <taxon>Embryophyta</taxon>
        <taxon>Tracheophyta</taxon>
        <taxon>Spermatophyta</taxon>
        <taxon>Magnoliopsida</taxon>
        <taxon>eudicotyledons</taxon>
        <taxon>Gunneridae</taxon>
        <taxon>Pentapetalae</taxon>
        <taxon>rosids</taxon>
        <taxon>fabids</taxon>
        <taxon>Malpighiales</taxon>
        <taxon>Salicaceae</taxon>
        <taxon>Saliceae</taxon>
        <taxon>Salix</taxon>
    </lineage>
</organism>
<evidence type="ECO:0000256" key="1">
    <source>
        <dbReference type="SAM" id="MobiDB-lite"/>
    </source>
</evidence>
<accession>A0A6N2M865</accession>
<evidence type="ECO:0000259" key="2">
    <source>
        <dbReference type="PROSITE" id="PS50191"/>
    </source>
</evidence>
<sequence>MEFKSIEESNGMITEEKGNQTEINEIEQNKVRLMRAHVEREDSSVKVPSLFSFLPPKQYALWEVDDLMIRRFLRARELDIEKASTLFLKYLSWRRSSIPNGFISPSEIPNELAQNKLFMQGVDKQNRPIVMVYGARHKPYKGSLEEFKRFVAYTLERICARKPVKLMQHLGFYRMPAGQEKFVSIADLKGWGYANSDIRGYLAALSILQVTIRYPSSGIAVQDAHISSLDDCYPERLGKLFIVHVPYIFMTAWKVVYPFIDSKTKRKTLDLDCMETSHSHIIFVENKKLKSTLLGDIDESQLPDVYGGKLSLVPIQED</sequence>
<dbReference type="SUPFAM" id="SSF52087">
    <property type="entry name" value="CRAL/TRIO domain"/>
    <property type="match status" value="1"/>
</dbReference>
<dbReference type="InterPro" id="IPR036865">
    <property type="entry name" value="CRAL-TRIO_dom_sf"/>
</dbReference>
<dbReference type="Gene3D" id="1.10.8.20">
    <property type="entry name" value="N-terminal domain of phosphatidylinositol transfer protein sec14p"/>
    <property type="match status" value="1"/>
</dbReference>